<gene>
    <name evidence="2" type="ORF">MNBD_GAMMA15-2007</name>
</gene>
<proteinExistence type="predicted"/>
<dbReference type="PANTHER" id="PTHR13504:SF38">
    <property type="entry name" value="FIDO DOMAIN-CONTAINING PROTEIN"/>
    <property type="match status" value="1"/>
</dbReference>
<dbReference type="PANTHER" id="PTHR13504">
    <property type="entry name" value="FIDO DOMAIN-CONTAINING PROTEIN DDB_G0283145"/>
    <property type="match status" value="1"/>
</dbReference>
<dbReference type="InterPro" id="IPR003812">
    <property type="entry name" value="Fido"/>
</dbReference>
<dbReference type="Gene3D" id="1.10.3290.10">
    <property type="entry name" value="Fido-like domain"/>
    <property type="match status" value="1"/>
</dbReference>
<name>A0A3B0YEH5_9ZZZZ</name>
<dbReference type="EMBL" id="UOFN01000036">
    <property type="protein sequence ID" value="VAW74553.1"/>
    <property type="molecule type" value="Genomic_DNA"/>
</dbReference>
<feature type="domain" description="Fido" evidence="1">
    <location>
        <begin position="87"/>
        <end position="205"/>
    </location>
</feature>
<evidence type="ECO:0000259" key="1">
    <source>
        <dbReference type="PROSITE" id="PS51459"/>
    </source>
</evidence>
<dbReference type="PROSITE" id="PS51459">
    <property type="entry name" value="FIDO"/>
    <property type="match status" value="1"/>
</dbReference>
<dbReference type="InterPro" id="IPR040198">
    <property type="entry name" value="Fido_containing"/>
</dbReference>
<dbReference type="Pfam" id="PF02661">
    <property type="entry name" value="Fic"/>
    <property type="match status" value="1"/>
</dbReference>
<sequence>MLSYPPIALPEDFFDEHQLRQRVVHRMSFGSLEIETGTREEDYKSVVEDDTIPHDLHKQEVLEINGITATTNRMVAEVCAEGVTYAIDSRRIRDWQASIMQGIRADAGQYSKKIRILPDTDIQTTTPEDIEAEVEYWVARYKNVNTLEEIANAHAHLESIHPFGDGNGRVGRLIMAAQCRGACAVSECQMPKCIGCIPAFNSTRI</sequence>
<protein>
    <recommendedName>
        <fullName evidence="1">Fido domain-containing protein</fullName>
    </recommendedName>
</protein>
<accession>A0A3B0YEH5</accession>
<reference evidence="2" key="1">
    <citation type="submission" date="2018-06" db="EMBL/GenBank/DDBJ databases">
        <authorList>
            <person name="Zhirakovskaya E."/>
        </authorList>
    </citation>
    <scope>NUCLEOTIDE SEQUENCE</scope>
</reference>
<evidence type="ECO:0000313" key="2">
    <source>
        <dbReference type="EMBL" id="VAW74553.1"/>
    </source>
</evidence>
<organism evidence="2">
    <name type="scientific">hydrothermal vent metagenome</name>
    <dbReference type="NCBI Taxonomy" id="652676"/>
    <lineage>
        <taxon>unclassified sequences</taxon>
        <taxon>metagenomes</taxon>
        <taxon>ecological metagenomes</taxon>
    </lineage>
</organism>
<dbReference type="AlphaFoldDB" id="A0A3B0YEH5"/>
<dbReference type="InterPro" id="IPR036597">
    <property type="entry name" value="Fido-like_dom_sf"/>
</dbReference>
<dbReference type="SUPFAM" id="SSF140931">
    <property type="entry name" value="Fic-like"/>
    <property type="match status" value="1"/>
</dbReference>